<evidence type="ECO:0000313" key="2">
    <source>
        <dbReference type="EMBL" id="GAA1907248.1"/>
    </source>
</evidence>
<dbReference type="Pfam" id="PF18029">
    <property type="entry name" value="Glyoxalase_6"/>
    <property type="match status" value="1"/>
</dbReference>
<dbReference type="EMBL" id="BAAAMJ010000012">
    <property type="protein sequence ID" value="GAA1907248.1"/>
    <property type="molecule type" value="Genomic_DNA"/>
</dbReference>
<gene>
    <name evidence="2" type="ORF">GCM10009716_16470</name>
</gene>
<dbReference type="PANTHER" id="PTHR35908">
    <property type="entry name" value="HYPOTHETICAL FUSION PROTEIN"/>
    <property type="match status" value="1"/>
</dbReference>
<dbReference type="InterPro" id="IPR041581">
    <property type="entry name" value="Glyoxalase_6"/>
</dbReference>
<dbReference type="SUPFAM" id="SSF54593">
    <property type="entry name" value="Glyoxalase/Bleomycin resistance protein/Dihydroxybiphenyl dioxygenase"/>
    <property type="match status" value="1"/>
</dbReference>
<dbReference type="InterPro" id="IPR029068">
    <property type="entry name" value="Glyas_Bleomycin-R_OHBP_Dase"/>
</dbReference>
<sequence>MARPGLVRLSRMPPAHFKDLALEAVDHQALADWWCTVLGYERIRPPEGEELPESWPVPLHDPAGHGPALWIVPVDEPRPAPGRMYLTVWAGARELMDLGATLVRAGDDRRPWSVLADPEGNEFCAFAPGHRGTGIPLGPR</sequence>
<evidence type="ECO:0000259" key="1">
    <source>
        <dbReference type="Pfam" id="PF18029"/>
    </source>
</evidence>
<dbReference type="Proteomes" id="UP001501303">
    <property type="component" value="Unassembled WGS sequence"/>
</dbReference>
<reference evidence="2 3" key="1">
    <citation type="journal article" date="2019" name="Int. J. Syst. Evol. Microbiol.">
        <title>The Global Catalogue of Microorganisms (GCM) 10K type strain sequencing project: providing services to taxonomists for standard genome sequencing and annotation.</title>
        <authorList>
            <consortium name="The Broad Institute Genomics Platform"/>
            <consortium name="The Broad Institute Genome Sequencing Center for Infectious Disease"/>
            <person name="Wu L."/>
            <person name="Ma J."/>
        </authorList>
    </citation>
    <scope>NUCLEOTIDE SEQUENCE [LARGE SCALE GENOMIC DNA]</scope>
    <source>
        <strain evidence="2 3">JCM 13581</strain>
    </source>
</reference>
<keyword evidence="3" id="KW-1185">Reference proteome</keyword>
<accession>A0ABN2NZA8</accession>
<protein>
    <recommendedName>
        <fullName evidence="1">Glyoxalase-like domain-containing protein</fullName>
    </recommendedName>
</protein>
<comment type="caution">
    <text evidence="2">The sequence shown here is derived from an EMBL/GenBank/DDBJ whole genome shotgun (WGS) entry which is preliminary data.</text>
</comment>
<dbReference type="PANTHER" id="PTHR35908:SF1">
    <property type="entry name" value="CONSERVED PROTEIN"/>
    <property type="match status" value="1"/>
</dbReference>
<dbReference type="Gene3D" id="3.10.180.10">
    <property type="entry name" value="2,3-Dihydroxybiphenyl 1,2-Dioxygenase, domain 1"/>
    <property type="match status" value="1"/>
</dbReference>
<proteinExistence type="predicted"/>
<organism evidence="2 3">
    <name type="scientific">Streptomyces sodiiphilus</name>
    <dbReference type="NCBI Taxonomy" id="226217"/>
    <lineage>
        <taxon>Bacteria</taxon>
        <taxon>Bacillati</taxon>
        <taxon>Actinomycetota</taxon>
        <taxon>Actinomycetes</taxon>
        <taxon>Kitasatosporales</taxon>
        <taxon>Streptomycetaceae</taxon>
        <taxon>Streptomyces</taxon>
    </lineage>
</organism>
<evidence type="ECO:0000313" key="3">
    <source>
        <dbReference type="Proteomes" id="UP001501303"/>
    </source>
</evidence>
<feature type="domain" description="Glyoxalase-like" evidence="1">
    <location>
        <begin position="20"/>
        <end position="125"/>
    </location>
</feature>
<name>A0ABN2NZA8_9ACTN</name>